<keyword evidence="2" id="KW-1185">Reference proteome</keyword>
<sequence length="97" mass="10705">MVPQAGHATISAPAWITLAKWYEQNTGINMSQPETSTGQGNIPTRVIYRPESYTEPIPIPQKAGTRSHRITVVALFPEPLQETRDPTFAHNVAVKVP</sequence>
<gene>
    <name evidence="1" type="ORF">CUMW_211860</name>
</gene>
<comment type="caution">
    <text evidence="1">The sequence shown here is derived from an EMBL/GenBank/DDBJ whole genome shotgun (WGS) entry which is preliminary data.</text>
</comment>
<protein>
    <submittedName>
        <fullName evidence="1">Uncharacterized protein</fullName>
    </submittedName>
</protein>
<name>A0A2H5QAS2_CITUN</name>
<proteinExistence type="predicted"/>
<accession>A0A2H5QAS2</accession>
<evidence type="ECO:0000313" key="2">
    <source>
        <dbReference type="Proteomes" id="UP000236630"/>
    </source>
</evidence>
<dbReference type="Proteomes" id="UP000236630">
    <property type="component" value="Unassembled WGS sequence"/>
</dbReference>
<reference evidence="1 2" key="1">
    <citation type="journal article" date="2017" name="Front. Genet.">
        <title>Draft sequencing of the heterozygous diploid genome of Satsuma (Citrus unshiu Marc.) using a hybrid assembly approach.</title>
        <authorList>
            <person name="Shimizu T."/>
            <person name="Tanizawa Y."/>
            <person name="Mochizuki T."/>
            <person name="Nagasaki H."/>
            <person name="Yoshioka T."/>
            <person name="Toyoda A."/>
            <person name="Fujiyama A."/>
            <person name="Kaminuma E."/>
            <person name="Nakamura Y."/>
        </authorList>
    </citation>
    <scope>NUCLEOTIDE SEQUENCE [LARGE SCALE GENOMIC DNA]</scope>
    <source>
        <strain evidence="2">cv. Miyagawa wase</strain>
    </source>
</reference>
<dbReference type="EMBL" id="BDQV01000278">
    <property type="protein sequence ID" value="GAY61672.1"/>
    <property type="molecule type" value="Genomic_DNA"/>
</dbReference>
<organism evidence="1 2">
    <name type="scientific">Citrus unshiu</name>
    <name type="common">Satsuma mandarin</name>
    <name type="synonym">Citrus nobilis var. unshiu</name>
    <dbReference type="NCBI Taxonomy" id="55188"/>
    <lineage>
        <taxon>Eukaryota</taxon>
        <taxon>Viridiplantae</taxon>
        <taxon>Streptophyta</taxon>
        <taxon>Embryophyta</taxon>
        <taxon>Tracheophyta</taxon>
        <taxon>Spermatophyta</taxon>
        <taxon>Magnoliopsida</taxon>
        <taxon>eudicotyledons</taxon>
        <taxon>Gunneridae</taxon>
        <taxon>Pentapetalae</taxon>
        <taxon>rosids</taxon>
        <taxon>malvids</taxon>
        <taxon>Sapindales</taxon>
        <taxon>Rutaceae</taxon>
        <taxon>Aurantioideae</taxon>
        <taxon>Citrus</taxon>
    </lineage>
</organism>
<dbReference type="AlphaFoldDB" id="A0A2H5QAS2"/>
<evidence type="ECO:0000313" key="1">
    <source>
        <dbReference type="EMBL" id="GAY61672.1"/>
    </source>
</evidence>